<evidence type="ECO:0000313" key="2">
    <source>
        <dbReference type="EMBL" id="PIL34969.1"/>
    </source>
</evidence>
<evidence type="ECO:0000256" key="1">
    <source>
        <dbReference type="SAM" id="MobiDB-lite"/>
    </source>
</evidence>
<keyword evidence="3" id="KW-1185">Reference proteome</keyword>
<evidence type="ECO:0000313" key="3">
    <source>
        <dbReference type="Proteomes" id="UP000230002"/>
    </source>
</evidence>
<proteinExistence type="predicted"/>
<name>A0A2G8SMJ6_9APHY</name>
<comment type="caution">
    <text evidence="2">The sequence shown here is derived from an EMBL/GenBank/DDBJ whole genome shotgun (WGS) entry which is preliminary data.</text>
</comment>
<feature type="region of interest" description="Disordered" evidence="1">
    <location>
        <begin position="419"/>
        <end position="441"/>
    </location>
</feature>
<accession>A0A2G8SMJ6</accession>
<organism evidence="2 3">
    <name type="scientific">Ganoderma sinense ZZ0214-1</name>
    <dbReference type="NCBI Taxonomy" id="1077348"/>
    <lineage>
        <taxon>Eukaryota</taxon>
        <taxon>Fungi</taxon>
        <taxon>Dikarya</taxon>
        <taxon>Basidiomycota</taxon>
        <taxon>Agaricomycotina</taxon>
        <taxon>Agaricomycetes</taxon>
        <taxon>Polyporales</taxon>
        <taxon>Polyporaceae</taxon>
        <taxon>Ganoderma</taxon>
    </lineage>
</organism>
<dbReference type="OrthoDB" id="2742223at2759"/>
<reference evidence="2 3" key="1">
    <citation type="journal article" date="2015" name="Sci. Rep.">
        <title>Chromosome-level genome map provides insights into diverse defense mechanisms in the medicinal fungus Ganoderma sinense.</title>
        <authorList>
            <person name="Zhu Y."/>
            <person name="Xu J."/>
            <person name="Sun C."/>
            <person name="Zhou S."/>
            <person name="Xu H."/>
            <person name="Nelson D.R."/>
            <person name="Qian J."/>
            <person name="Song J."/>
            <person name="Luo H."/>
            <person name="Xiang L."/>
            <person name="Li Y."/>
            <person name="Xu Z."/>
            <person name="Ji A."/>
            <person name="Wang L."/>
            <person name="Lu S."/>
            <person name="Hayward A."/>
            <person name="Sun W."/>
            <person name="Li X."/>
            <person name="Schwartz D.C."/>
            <person name="Wang Y."/>
            <person name="Chen S."/>
        </authorList>
    </citation>
    <scope>NUCLEOTIDE SEQUENCE [LARGE SCALE GENOMIC DNA]</scope>
    <source>
        <strain evidence="2 3">ZZ0214-1</strain>
    </source>
</reference>
<dbReference type="AlphaFoldDB" id="A0A2G8SMJ6"/>
<dbReference type="Proteomes" id="UP000230002">
    <property type="component" value="Unassembled WGS sequence"/>
</dbReference>
<gene>
    <name evidence="2" type="ORF">GSI_02756</name>
</gene>
<dbReference type="EMBL" id="AYKW01000004">
    <property type="protein sequence ID" value="PIL34969.1"/>
    <property type="molecule type" value="Genomic_DNA"/>
</dbReference>
<feature type="region of interest" description="Disordered" evidence="1">
    <location>
        <begin position="274"/>
        <end position="296"/>
    </location>
</feature>
<sequence>MVDGVSSTLLVPERLQRLRQYSANFRNGIFDHENVDSHPEYVRRFRNVRWGYSTRPKASSSALFGALESAGSFLTIFTRGSSQAGVPSRRWMMPAGTPGDRTRWMEAWAIDRAQDLLVTVEVVSIPTNVGTSRFLEVRFCSLSGSETVRTDHPAAALPCVQVFPQPGTDGRTRIDIHPLNVGASYVVWKLGTTRGQAGKYSIEVFNWKAGEFVSRIDLGTQRVDVALLDDTHLVVLPESSESSPPQHINVYTLSPSAASRPPVTLQLPDFQSNSGERAVSHHLNNSRNPPDPEAHFYGDPSHSMVVLTCYIGSQSSQYVSHLLIPYSALLAQANGIAANTAGSPTPPDGLPTPVPWQDWGAPRCLRLRVPLPVAHPGRAQQHTALIPWGSRMPVFAFDRDGASPVVYVVDINPFVARHARTRHDDSNPNSNSESESESEANVTAIVEDVETALPGVFDPDCAAIPYVVYRFKIPPSPSGAAARVVRMSMTGFTVASDYGGRLGEAEETWTV</sequence>
<protein>
    <submittedName>
        <fullName evidence="2">Uncharacterized protein</fullName>
    </submittedName>
</protein>